<dbReference type="Proteomes" id="UP000310066">
    <property type="component" value="Unassembled WGS sequence"/>
</dbReference>
<evidence type="ECO:0000259" key="5">
    <source>
        <dbReference type="Pfam" id="PF10342"/>
    </source>
</evidence>
<protein>
    <recommendedName>
        <fullName evidence="5">Yeast cell wall synthesis Kre9/Knh1-like N-terminal domain-containing protein</fullName>
    </recommendedName>
</protein>
<keyword evidence="3" id="KW-0812">Transmembrane</keyword>
<dbReference type="PANTHER" id="PTHR40633:SF1">
    <property type="entry name" value="GPI ANCHORED SERINE-THREONINE RICH PROTEIN (AFU_ORTHOLOGUE AFUA_1G03630)"/>
    <property type="match status" value="1"/>
</dbReference>
<dbReference type="InterPro" id="IPR018466">
    <property type="entry name" value="Kre9/Knh1-like_N"/>
</dbReference>
<evidence type="ECO:0000256" key="2">
    <source>
        <dbReference type="SAM" id="MobiDB-lite"/>
    </source>
</evidence>
<dbReference type="EMBL" id="NAJP01000001">
    <property type="protein sequence ID" value="TKA49337.1"/>
    <property type="molecule type" value="Genomic_DNA"/>
</dbReference>
<keyword evidence="3" id="KW-1133">Transmembrane helix</keyword>
<dbReference type="OrthoDB" id="4094614at2759"/>
<feature type="chain" id="PRO_5020901996" description="Yeast cell wall synthesis Kre9/Knh1-like N-terminal domain-containing protein" evidence="4">
    <location>
        <begin position="31"/>
        <end position="342"/>
    </location>
</feature>
<feature type="compositionally biased region" description="Low complexity" evidence="2">
    <location>
        <begin position="145"/>
        <end position="180"/>
    </location>
</feature>
<gene>
    <name evidence="6" type="ORF">B0A54_00003</name>
</gene>
<feature type="transmembrane region" description="Helical" evidence="3">
    <location>
        <begin position="319"/>
        <end position="341"/>
    </location>
</feature>
<accession>A0A4U0VJA9</accession>
<dbReference type="STRING" id="329885.A0A4U0VJA9"/>
<dbReference type="InterPro" id="IPR052982">
    <property type="entry name" value="SRP1/TIP1-like"/>
</dbReference>
<keyword evidence="3" id="KW-0472">Membrane</keyword>
<feature type="compositionally biased region" description="Low complexity" evidence="2">
    <location>
        <begin position="291"/>
        <end position="311"/>
    </location>
</feature>
<dbReference type="Pfam" id="PF10342">
    <property type="entry name" value="Kre9_KNH"/>
    <property type="match status" value="1"/>
</dbReference>
<comment type="caution">
    <text evidence="6">The sequence shown here is derived from an EMBL/GenBank/DDBJ whole genome shotgun (WGS) entry which is preliminary data.</text>
</comment>
<sequence>MSSTKSSSRDFSFFSLFTAGLVCLVPFVNAYTQPTGTGPVGNPIYEPGLNSVVPVGQSFTVTWGPTNTTAGTVTLVLLKGPSTNAVPQYALVEKTPNNGKWVWTPSTDLAPGDIGYGIQLIDDATGAYQYSTQFGISNPNYKPVSTSSSASSTASTTSTKSASATSSASTTKSASSTKSVAGVTTVTTTATANGTTTASHSYTTEVVGNFTTYCPSATTMTLGNHTYTISSATTLTVTDCPCTITKPVTSATAGPVTTAIVSVASTGRLPVNGSMVYPTGSMTVPVSLKPSGSGATSATTGGAASATTASSKPPVQTGAASAAVATSFVGLVVAAGVAVFAL</sequence>
<reference evidence="6 7" key="1">
    <citation type="submission" date="2017-03" db="EMBL/GenBank/DDBJ databases">
        <title>Genomes of endolithic fungi from Antarctica.</title>
        <authorList>
            <person name="Coleine C."/>
            <person name="Masonjones S."/>
            <person name="Stajich J.E."/>
        </authorList>
    </citation>
    <scope>NUCLEOTIDE SEQUENCE [LARGE SCALE GENOMIC DNA]</scope>
    <source>
        <strain evidence="6 7">CCFEE 5311</strain>
    </source>
</reference>
<evidence type="ECO:0000256" key="1">
    <source>
        <dbReference type="ARBA" id="ARBA00022729"/>
    </source>
</evidence>
<dbReference type="AlphaFoldDB" id="A0A4U0VJA9"/>
<evidence type="ECO:0000313" key="7">
    <source>
        <dbReference type="Proteomes" id="UP000310066"/>
    </source>
</evidence>
<evidence type="ECO:0000256" key="3">
    <source>
        <dbReference type="SAM" id="Phobius"/>
    </source>
</evidence>
<dbReference type="PANTHER" id="PTHR40633">
    <property type="entry name" value="MATRIX PROTEIN, PUTATIVE (AFU_ORTHOLOGUE AFUA_8G05410)-RELATED"/>
    <property type="match status" value="1"/>
</dbReference>
<name>A0A4U0VJA9_9PEZI</name>
<feature type="domain" description="Yeast cell wall synthesis Kre9/Knh1-like N-terminal" evidence="5">
    <location>
        <begin position="47"/>
        <end position="136"/>
    </location>
</feature>
<feature type="region of interest" description="Disordered" evidence="2">
    <location>
        <begin position="141"/>
        <end position="180"/>
    </location>
</feature>
<evidence type="ECO:0000313" key="6">
    <source>
        <dbReference type="EMBL" id="TKA49337.1"/>
    </source>
</evidence>
<feature type="signal peptide" evidence="4">
    <location>
        <begin position="1"/>
        <end position="30"/>
    </location>
</feature>
<feature type="region of interest" description="Disordered" evidence="2">
    <location>
        <begin position="288"/>
        <end position="312"/>
    </location>
</feature>
<proteinExistence type="predicted"/>
<organism evidence="6 7">
    <name type="scientific">Friedmanniomyces endolithicus</name>
    <dbReference type="NCBI Taxonomy" id="329885"/>
    <lineage>
        <taxon>Eukaryota</taxon>
        <taxon>Fungi</taxon>
        <taxon>Dikarya</taxon>
        <taxon>Ascomycota</taxon>
        <taxon>Pezizomycotina</taxon>
        <taxon>Dothideomycetes</taxon>
        <taxon>Dothideomycetidae</taxon>
        <taxon>Mycosphaerellales</taxon>
        <taxon>Teratosphaeriaceae</taxon>
        <taxon>Friedmanniomyces</taxon>
    </lineage>
</organism>
<evidence type="ECO:0000256" key="4">
    <source>
        <dbReference type="SAM" id="SignalP"/>
    </source>
</evidence>
<keyword evidence="1 4" id="KW-0732">Signal</keyword>